<organism evidence="1 2">
    <name type="scientific">Metapseudomonas otitidis</name>
    <dbReference type="NCBI Taxonomy" id="319939"/>
    <lineage>
        <taxon>Bacteria</taxon>
        <taxon>Pseudomonadati</taxon>
        <taxon>Pseudomonadota</taxon>
        <taxon>Gammaproteobacteria</taxon>
        <taxon>Pseudomonadales</taxon>
        <taxon>Pseudomonadaceae</taxon>
        <taxon>Metapseudomonas</taxon>
    </lineage>
</organism>
<evidence type="ECO:0000313" key="2">
    <source>
        <dbReference type="Proteomes" id="UP000501237"/>
    </source>
</evidence>
<dbReference type="AlphaFoldDB" id="A0A679GIE4"/>
<gene>
    <name evidence="1" type="ORF">PtoMrB4_44400</name>
</gene>
<evidence type="ECO:0000313" key="1">
    <source>
        <dbReference type="EMBL" id="BCA30463.1"/>
    </source>
</evidence>
<dbReference type="GO" id="GO:0003677">
    <property type="term" value="F:DNA binding"/>
    <property type="evidence" value="ECO:0007669"/>
    <property type="project" value="InterPro"/>
</dbReference>
<dbReference type="InterPro" id="IPR001387">
    <property type="entry name" value="Cro/C1-type_HTH"/>
</dbReference>
<dbReference type="KEGG" id="poj:PtoMrB4_44400"/>
<dbReference type="Gene3D" id="1.10.260.40">
    <property type="entry name" value="lambda repressor-like DNA-binding domains"/>
    <property type="match status" value="1"/>
</dbReference>
<evidence type="ECO:0008006" key="3">
    <source>
        <dbReference type="Google" id="ProtNLM"/>
    </source>
</evidence>
<dbReference type="CDD" id="cd00093">
    <property type="entry name" value="HTH_XRE"/>
    <property type="match status" value="1"/>
</dbReference>
<dbReference type="GeneID" id="57399658"/>
<name>A0A679GIE4_9GAMM</name>
<dbReference type="RefSeq" id="WP_232060755.1">
    <property type="nucleotide sequence ID" value="NZ_AP022642.1"/>
</dbReference>
<proteinExistence type="predicted"/>
<protein>
    <recommendedName>
        <fullName evidence="3">DNA-binding protein</fullName>
    </recommendedName>
</protein>
<accession>A0A679GIE4</accession>
<dbReference type="Proteomes" id="UP000501237">
    <property type="component" value="Chromosome"/>
</dbReference>
<dbReference type="InterPro" id="IPR010982">
    <property type="entry name" value="Lambda_DNA-bd_dom_sf"/>
</dbReference>
<sequence>MSIPPGALTASFTAPSRTLQHLQRRIENMRERIIAILEHKKLTAKKLEELSGVDREKWYALRKGGRRVNEDDIKVIVELAPEYALWLVSGKIAPECGQTSPEYDRANATDTE</sequence>
<dbReference type="SUPFAM" id="SSF47413">
    <property type="entry name" value="lambda repressor-like DNA-binding domains"/>
    <property type="match status" value="1"/>
</dbReference>
<reference evidence="1 2" key="1">
    <citation type="journal article" date="2020" name="Microbiol. Resour. Announc.">
        <title>Complete genome sequence of Pseudomonas otitidis strain MrB4, isolated from Lake Biwa in Japan.</title>
        <authorList>
            <person name="Miyazaki K."/>
            <person name="Hase E."/>
            <person name="Maruya T."/>
        </authorList>
    </citation>
    <scope>NUCLEOTIDE SEQUENCE [LARGE SCALE GENOMIC DNA]</scope>
    <source>
        <strain evidence="1 2">MrB4</strain>
    </source>
</reference>
<dbReference type="EMBL" id="AP022642">
    <property type="protein sequence ID" value="BCA30463.1"/>
    <property type="molecule type" value="Genomic_DNA"/>
</dbReference>